<keyword evidence="3" id="KW-1185">Reference proteome</keyword>
<dbReference type="EMBL" id="JBHSGL010000015">
    <property type="protein sequence ID" value="MFC4714122.1"/>
    <property type="molecule type" value="Genomic_DNA"/>
</dbReference>
<feature type="transmembrane region" description="Helical" evidence="1">
    <location>
        <begin position="51"/>
        <end position="70"/>
    </location>
</feature>
<dbReference type="Proteomes" id="UP001595932">
    <property type="component" value="Unassembled WGS sequence"/>
</dbReference>
<dbReference type="PANTHER" id="PTHR41771">
    <property type="entry name" value="MEMBRANE PROTEIN-RELATED"/>
    <property type="match status" value="1"/>
</dbReference>
<feature type="transmembrane region" description="Helical" evidence="1">
    <location>
        <begin position="118"/>
        <end position="142"/>
    </location>
</feature>
<reference evidence="3" key="1">
    <citation type="journal article" date="2019" name="Int. J. Syst. Evol. Microbiol.">
        <title>The Global Catalogue of Microorganisms (GCM) 10K type strain sequencing project: providing services to taxonomists for standard genome sequencing and annotation.</title>
        <authorList>
            <consortium name="The Broad Institute Genomics Platform"/>
            <consortium name="The Broad Institute Genome Sequencing Center for Infectious Disease"/>
            <person name="Wu L."/>
            <person name="Ma J."/>
        </authorList>
    </citation>
    <scope>NUCLEOTIDE SEQUENCE [LARGE SCALE GENOMIC DNA]</scope>
    <source>
        <strain evidence="3">CGMCC 1.12151</strain>
    </source>
</reference>
<dbReference type="InterPro" id="IPR012507">
    <property type="entry name" value="YibE_F"/>
</dbReference>
<keyword evidence="1" id="KW-1133">Transmembrane helix</keyword>
<evidence type="ECO:0000256" key="1">
    <source>
        <dbReference type="SAM" id="Phobius"/>
    </source>
</evidence>
<feature type="transmembrane region" description="Helical" evidence="1">
    <location>
        <begin position="24"/>
        <end position="44"/>
    </location>
</feature>
<gene>
    <name evidence="2" type="ORF">ACFO5U_14835</name>
</gene>
<protein>
    <submittedName>
        <fullName evidence="2">YibE/F family protein</fullName>
    </submittedName>
</protein>
<keyword evidence="1" id="KW-0812">Transmembrane</keyword>
<name>A0ABV9ME32_9BACL</name>
<dbReference type="PANTHER" id="PTHR41771:SF1">
    <property type="entry name" value="MEMBRANE PROTEIN"/>
    <property type="match status" value="1"/>
</dbReference>
<feature type="transmembrane region" description="Helical" evidence="1">
    <location>
        <begin position="223"/>
        <end position="247"/>
    </location>
</feature>
<evidence type="ECO:0000313" key="3">
    <source>
        <dbReference type="Proteomes" id="UP001595932"/>
    </source>
</evidence>
<proteinExistence type="predicted"/>
<dbReference type="RefSeq" id="WP_377279853.1">
    <property type="nucleotide sequence ID" value="NZ_JBHSGL010000015.1"/>
</dbReference>
<dbReference type="InterPro" id="IPR014564">
    <property type="entry name" value="UCP031503_TM"/>
</dbReference>
<feature type="transmembrane region" description="Helical" evidence="1">
    <location>
        <begin position="186"/>
        <end position="202"/>
    </location>
</feature>
<keyword evidence="1" id="KW-0472">Membrane</keyword>
<feature type="transmembrane region" description="Helical" evidence="1">
    <location>
        <begin position="76"/>
        <end position="97"/>
    </location>
</feature>
<dbReference type="PIRSF" id="PIRSF031503">
    <property type="entry name" value="UCP031503_mp"/>
    <property type="match status" value="1"/>
</dbReference>
<organism evidence="2 3">
    <name type="scientific">Planococcus dechangensis</name>
    <dbReference type="NCBI Taxonomy" id="1176255"/>
    <lineage>
        <taxon>Bacteria</taxon>
        <taxon>Bacillati</taxon>
        <taxon>Bacillota</taxon>
        <taxon>Bacilli</taxon>
        <taxon>Bacillales</taxon>
        <taxon>Caryophanaceae</taxon>
        <taxon>Planococcus</taxon>
    </lineage>
</organism>
<sequence length="255" mass="27785">MNVLILLAVMLCMAMVMIGGKKGAVSFLSLFINFLILLFTVFMMSNPDNDPILWVIIACVAISCVNLFFINGINNTTIAAFLSTVITMIVLLFFIVITTDLTMINGFGEEEIDELSMFSLFIGISFVELAAVVIIISTIGAITDIAISITSPMREVHLHNPGISRRELVHAGFAIGRDLLGTSTNTLFFAFFGSYLGLLIWFKDLSYSLGNIVNSKVFTAEMITILCAGIGIALVIPIASWITAYLLTRKSSSVK</sequence>
<accession>A0ABV9ME32</accession>
<evidence type="ECO:0000313" key="2">
    <source>
        <dbReference type="EMBL" id="MFC4714122.1"/>
    </source>
</evidence>
<comment type="caution">
    <text evidence="2">The sequence shown here is derived from an EMBL/GenBank/DDBJ whole genome shotgun (WGS) entry which is preliminary data.</text>
</comment>
<dbReference type="Pfam" id="PF07907">
    <property type="entry name" value="YibE_F"/>
    <property type="match status" value="1"/>
</dbReference>